<protein>
    <recommendedName>
        <fullName evidence="2">Amine oxidase domain-containing protein</fullName>
    </recommendedName>
</protein>
<reference evidence="3" key="2">
    <citation type="submission" date="2020-05" db="UniProtKB">
        <authorList>
            <consortium name="EnsemblMetazoa"/>
        </authorList>
    </citation>
    <scope>IDENTIFICATION</scope>
    <source>
        <strain evidence="3">ACHKN1017</strain>
    </source>
</reference>
<dbReference type="VEuPathDB" id="VectorBase:ACHR006171"/>
<dbReference type="AlphaFoldDB" id="A0A182K5Y6"/>
<feature type="domain" description="Amine oxidase" evidence="2">
    <location>
        <begin position="37"/>
        <end position="498"/>
    </location>
</feature>
<dbReference type="SUPFAM" id="SSF51905">
    <property type="entry name" value="FAD/NAD(P)-binding domain"/>
    <property type="match status" value="1"/>
</dbReference>
<proteinExistence type="predicted"/>
<dbReference type="InterPro" id="IPR050281">
    <property type="entry name" value="Flavin_monoamine_oxidase"/>
</dbReference>
<dbReference type="SUPFAM" id="SSF54373">
    <property type="entry name" value="FAD-linked reductases, C-terminal domain"/>
    <property type="match status" value="1"/>
</dbReference>
<feature type="chain" id="PRO_5008125072" description="Amine oxidase domain-containing protein" evidence="1">
    <location>
        <begin position="24"/>
        <end position="504"/>
    </location>
</feature>
<dbReference type="Gene3D" id="3.90.660.10">
    <property type="match status" value="1"/>
</dbReference>
<dbReference type="PRINTS" id="PR00419">
    <property type="entry name" value="ADXRDTASE"/>
</dbReference>
<reference evidence="4" key="1">
    <citation type="submission" date="2013-03" db="EMBL/GenBank/DDBJ databases">
        <title>The Genome Sequence of Anopheles christyi ACHKN1017.</title>
        <authorList>
            <consortium name="The Broad Institute Genomics Platform"/>
            <person name="Neafsey D.E."/>
            <person name="Besansky N."/>
            <person name="Walker B."/>
            <person name="Young S.K."/>
            <person name="Zeng Q."/>
            <person name="Gargeya S."/>
            <person name="Fitzgerald M."/>
            <person name="Haas B."/>
            <person name="Abouelleil A."/>
            <person name="Allen A.W."/>
            <person name="Alvarado L."/>
            <person name="Arachchi H.M."/>
            <person name="Berlin A.M."/>
            <person name="Chapman S.B."/>
            <person name="Gainer-Dewar J."/>
            <person name="Goldberg J."/>
            <person name="Griggs A."/>
            <person name="Gujja S."/>
            <person name="Hansen M."/>
            <person name="Howarth C."/>
            <person name="Imamovic A."/>
            <person name="Ireland A."/>
            <person name="Larimer J."/>
            <person name="McCowan C."/>
            <person name="Murphy C."/>
            <person name="Pearson M."/>
            <person name="Poon T.W."/>
            <person name="Priest M."/>
            <person name="Roberts A."/>
            <person name="Saif S."/>
            <person name="Shea T."/>
            <person name="Sisk P."/>
            <person name="Sykes S."/>
            <person name="Wortman J."/>
            <person name="Nusbaum C."/>
            <person name="Birren B."/>
        </authorList>
    </citation>
    <scope>NUCLEOTIDE SEQUENCE [LARGE SCALE GENOMIC DNA]</scope>
    <source>
        <strain evidence="4">ACHKN1017</strain>
    </source>
</reference>
<evidence type="ECO:0000313" key="4">
    <source>
        <dbReference type="Proteomes" id="UP000075881"/>
    </source>
</evidence>
<dbReference type="Pfam" id="PF01593">
    <property type="entry name" value="Amino_oxidase"/>
    <property type="match status" value="1"/>
</dbReference>
<dbReference type="Gene3D" id="3.50.50.60">
    <property type="entry name" value="FAD/NAD(P)-binding domain"/>
    <property type="match status" value="1"/>
</dbReference>
<evidence type="ECO:0000256" key="1">
    <source>
        <dbReference type="SAM" id="SignalP"/>
    </source>
</evidence>
<keyword evidence="4" id="KW-1185">Reference proteome</keyword>
<organism evidence="3 4">
    <name type="scientific">Anopheles christyi</name>
    <dbReference type="NCBI Taxonomy" id="43041"/>
    <lineage>
        <taxon>Eukaryota</taxon>
        <taxon>Metazoa</taxon>
        <taxon>Ecdysozoa</taxon>
        <taxon>Arthropoda</taxon>
        <taxon>Hexapoda</taxon>
        <taxon>Insecta</taxon>
        <taxon>Pterygota</taxon>
        <taxon>Neoptera</taxon>
        <taxon>Endopterygota</taxon>
        <taxon>Diptera</taxon>
        <taxon>Nematocera</taxon>
        <taxon>Culicoidea</taxon>
        <taxon>Culicidae</taxon>
        <taxon>Anophelinae</taxon>
        <taxon>Anopheles</taxon>
    </lineage>
</organism>
<name>A0A182K5Y6_9DIPT</name>
<dbReference type="Proteomes" id="UP000075881">
    <property type="component" value="Unassembled WGS sequence"/>
</dbReference>
<evidence type="ECO:0000313" key="3">
    <source>
        <dbReference type="EnsemblMetazoa" id="ACHR006171-PA"/>
    </source>
</evidence>
<dbReference type="PANTHER" id="PTHR10742:SF398">
    <property type="entry name" value="AMINE OXIDASE DOMAIN-CONTAINING PROTEIN-RELATED"/>
    <property type="match status" value="1"/>
</dbReference>
<dbReference type="PANTHER" id="PTHR10742">
    <property type="entry name" value="FLAVIN MONOAMINE OXIDASE"/>
    <property type="match status" value="1"/>
</dbReference>
<keyword evidence="1" id="KW-0732">Signal</keyword>
<accession>A0A182K5Y6</accession>
<dbReference type="STRING" id="43041.A0A182K5Y6"/>
<feature type="signal peptide" evidence="1">
    <location>
        <begin position="1"/>
        <end position="23"/>
    </location>
</feature>
<dbReference type="InterPro" id="IPR002937">
    <property type="entry name" value="Amino_oxidase"/>
</dbReference>
<sequence length="504" mass="55792">MKNYQKFSRFLVCLLLTISLVNGVKNPRVVVIGAGAAGLATASRLYQGGLTNVTILEASQRVGGRIYTTPFGAGIVELGAQWCHGEKGNVVYELVSAHPAELLLQSSIIADDAALVQSNGERVGNELVEKLSTLAEQITESEERSLYAGSLGHFFTESYWQRLQTDATFTDVSHELAEQFLVYYHNHERGNSAYDSWFDVAANETDSYQETEGNQVLAWNSVKGYSTILDIVSGNYPLTTNNTNPTKVPLDELILLGKFVSNIQWDRADNGYVLITTDDGTQYEADHVVVTVSLGVLKENYRTMFTPALPTVNQRAIDGLNFGTVNKLFILYDAPIPKGFANSASLLWRKPDLDELRRSKHAWAEAVIVLFHVDHQPNVLGVWLNGREGRQAELLPDEVIREGLAYLLGIFFKNLHFGNVRDIIRSKWSTDRLFRGSYSSRSIVTEKLGTGAQYLASCLTSNDGSPVVMFAGEATSRFHFSTVHGAIESGFREADRLLALYASE</sequence>
<evidence type="ECO:0000259" key="2">
    <source>
        <dbReference type="Pfam" id="PF01593"/>
    </source>
</evidence>
<dbReference type="InterPro" id="IPR036188">
    <property type="entry name" value="FAD/NAD-bd_sf"/>
</dbReference>
<dbReference type="EnsemblMetazoa" id="ACHR006171-RA">
    <property type="protein sequence ID" value="ACHR006171-PA"/>
    <property type="gene ID" value="ACHR006171"/>
</dbReference>
<dbReference type="GO" id="GO:0046592">
    <property type="term" value="F:polyamine oxidase activity"/>
    <property type="evidence" value="ECO:0007669"/>
    <property type="project" value="TreeGrafter"/>
</dbReference>